<dbReference type="PROSITE" id="PS51762">
    <property type="entry name" value="GH16_2"/>
    <property type="match status" value="1"/>
</dbReference>
<comment type="caution">
    <text evidence="4">The sequence shown here is derived from an EMBL/GenBank/DDBJ whole genome shotgun (WGS) entry which is preliminary data.</text>
</comment>
<dbReference type="InterPro" id="IPR050546">
    <property type="entry name" value="Glycosyl_Hydrlase_16"/>
</dbReference>
<feature type="domain" description="GH16" evidence="3">
    <location>
        <begin position="165"/>
        <end position="453"/>
    </location>
</feature>
<dbReference type="SUPFAM" id="SSF49899">
    <property type="entry name" value="Concanavalin A-like lectins/glucanases"/>
    <property type="match status" value="1"/>
</dbReference>
<dbReference type="SUPFAM" id="SSF49785">
    <property type="entry name" value="Galactose-binding domain-like"/>
    <property type="match status" value="1"/>
</dbReference>
<feature type="chain" id="PRO_5045650369" evidence="2">
    <location>
        <begin position="29"/>
        <end position="564"/>
    </location>
</feature>
<dbReference type="PANTHER" id="PTHR10963:SF55">
    <property type="entry name" value="GLYCOSIDE HYDROLASE FAMILY 16 PROTEIN"/>
    <property type="match status" value="1"/>
</dbReference>
<dbReference type="InterPro" id="IPR013783">
    <property type="entry name" value="Ig-like_fold"/>
</dbReference>
<dbReference type="InterPro" id="IPR000757">
    <property type="entry name" value="Beta-glucanase-like"/>
</dbReference>
<dbReference type="RefSeq" id="WP_354280505.1">
    <property type="nucleotide sequence ID" value="NZ_JBEPMK010000003.1"/>
</dbReference>
<evidence type="ECO:0000313" key="5">
    <source>
        <dbReference type="Proteomes" id="UP001549055"/>
    </source>
</evidence>
<evidence type="ECO:0000256" key="2">
    <source>
        <dbReference type="SAM" id="SignalP"/>
    </source>
</evidence>
<dbReference type="Gene3D" id="2.60.40.10">
    <property type="entry name" value="Immunoglobulins"/>
    <property type="match status" value="1"/>
</dbReference>
<gene>
    <name evidence="4" type="ORF">ABID27_000864</name>
</gene>
<dbReference type="Gene3D" id="2.60.120.260">
    <property type="entry name" value="Galactose-binding domain-like"/>
    <property type="match status" value="1"/>
</dbReference>
<keyword evidence="2" id="KW-0732">Signal</keyword>
<sequence>MVSNKKKVLILSIVVTALALVTGLDVSASTNLIVNGDFEQGEVGWNSRNKGEISSIESYLGGSHSGVLTPNAISNGKANGYIGQVVSVEPNTTYTVTAYGKTDKNGAVGYFTARWFDNGKQGDIVLGKDGDTVDQPIQSTQWTKYSYTFNSGNHHKVLIQLVKWSDEATTKVSSIFIDQVVMTKEETTYYEKWRDDFEGEVLNRDSWGYELGSIRGIEQQHYVSDLQNIFLRNGELVLRVTDRPQEDIYPNPRNIQSKVIYNSGSVRTHGKQEFLYGKLEIKAKLPQGKGVFPAFWMLGADFVLDGKINDNQGHGWPSTGEIDIMELVGDAQSGSYANRTVYQTLHYGADQNDNGKFAGNGKAYTLSSGSFNDDYHIFALDWYKDRMVWLVDGKVVRTVDYSNDPLASAIFNKPQYAQLNLAMGGAWPGSVANNLSGTEFVIDYISYSRNEEQEIQAKEYYDKAPQINGATDITINKGDTPDLLAKISTNDNSYMVDYSIDDEFQFKNTGGNTNVRLMVSGKQEKEKIATLPPGKYNIHYSAFPNVIDFGSRIARKTVTLTVVE</sequence>
<feature type="signal peptide" evidence="2">
    <location>
        <begin position="1"/>
        <end position="28"/>
    </location>
</feature>
<organism evidence="4 5">
    <name type="scientific">Streptococcus gallinaceus</name>
    <dbReference type="NCBI Taxonomy" id="165758"/>
    <lineage>
        <taxon>Bacteria</taxon>
        <taxon>Bacillati</taxon>
        <taxon>Bacillota</taxon>
        <taxon>Bacilli</taxon>
        <taxon>Lactobacillales</taxon>
        <taxon>Streptococcaceae</taxon>
        <taxon>Streptococcus</taxon>
    </lineage>
</organism>
<dbReference type="Gene3D" id="2.60.120.200">
    <property type="match status" value="1"/>
</dbReference>
<dbReference type="PANTHER" id="PTHR10963">
    <property type="entry name" value="GLYCOSYL HYDROLASE-RELATED"/>
    <property type="match status" value="1"/>
</dbReference>
<evidence type="ECO:0000256" key="1">
    <source>
        <dbReference type="ARBA" id="ARBA00006865"/>
    </source>
</evidence>
<dbReference type="Pfam" id="PF00722">
    <property type="entry name" value="Glyco_hydro_16"/>
    <property type="match status" value="1"/>
</dbReference>
<dbReference type="InterPro" id="IPR008979">
    <property type="entry name" value="Galactose-bd-like_sf"/>
</dbReference>
<dbReference type="InterPro" id="IPR013320">
    <property type="entry name" value="ConA-like_dom_sf"/>
</dbReference>
<keyword evidence="5" id="KW-1185">Reference proteome</keyword>
<dbReference type="CDD" id="cd08023">
    <property type="entry name" value="GH16_laminarinase_like"/>
    <property type="match status" value="1"/>
</dbReference>
<evidence type="ECO:0000259" key="3">
    <source>
        <dbReference type="PROSITE" id="PS51762"/>
    </source>
</evidence>
<comment type="similarity">
    <text evidence="1">Belongs to the glycosyl hydrolase 16 family.</text>
</comment>
<evidence type="ECO:0000313" key="4">
    <source>
        <dbReference type="EMBL" id="MET3644240.1"/>
    </source>
</evidence>
<dbReference type="Proteomes" id="UP001549055">
    <property type="component" value="Unassembled WGS sequence"/>
</dbReference>
<protein>
    <submittedName>
        <fullName evidence="4">Beta-glucanase (GH16 family)</fullName>
    </submittedName>
</protein>
<proteinExistence type="inferred from homology"/>
<accession>A0ABV2JLH7</accession>
<name>A0ABV2JLH7_9STRE</name>
<reference evidence="4 5" key="1">
    <citation type="submission" date="2024-06" db="EMBL/GenBank/DDBJ databases">
        <title>Genomic Encyclopedia of Type Strains, Phase IV (KMG-IV): sequencing the most valuable type-strain genomes for metagenomic binning, comparative biology and taxonomic classification.</title>
        <authorList>
            <person name="Goeker M."/>
        </authorList>
    </citation>
    <scope>NUCLEOTIDE SEQUENCE [LARGE SCALE GENOMIC DNA]</scope>
    <source>
        <strain evidence="4 5">DSM 15349</strain>
    </source>
</reference>
<dbReference type="EMBL" id="JBEPMK010000003">
    <property type="protein sequence ID" value="MET3644240.1"/>
    <property type="molecule type" value="Genomic_DNA"/>
</dbReference>